<organism evidence="1 2">
    <name type="scientific">Armillaria gallica</name>
    <name type="common">Bulbous honey fungus</name>
    <name type="synonym">Armillaria bulbosa</name>
    <dbReference type="NCBI Taxonomy" id="47427"/>
    <lineage>
        <taxon>Eukaryota</taxon>
        <taxon>Fungi</taxon>
        <taxon>Dikarya</taxon>
        <taxon>Basidiomycota</taxon>
        <taxon>Agaricomycotina</taxon>
        <taxon>Agaricomycetes</taxon>
        <taxon>Agaricomycetidae</taxon>
        <taxon>Agaricales</taxon>
        <taxon>Marasmiineae</taxon>
        <taxon>Physalacriaceae</taxon>
        <taxon>Armillaria</taxon>
    </lineage>
</organism>
<proteinExistence type="predicted"/>
<sequence>MAYVVPETVAELEGEREVERRLNMERPEFLLGDRRIVRETGIKGRSRQRDWPTRFSSSRYLPTQFLCPMRYTEPPCKTMDMSEMDVVAISGKNVKMDELNMLADFICRKPGVGIPPSTLTWMVADALSNIKATWSCLLPRRETLKGIFDPADRYSPSLKITLSLLTQYTPPSSALSRMRRTYFFPLGDAKCIKSIAISRIHLLSGTPDAWRYLACFSSTSVFLVTGDAAKGGEERPLCPTFNKNGEWFRGFHLATVYKSRGCRYPPYIMCTRIVFSVFKLKPSKVVLCVVVWDPDAARRRL</sequence>
<dbReference type="InParanoid" id="A0A2H3D915"/>
<dbReference type="AlphaFoldDB" id="A0A2H3D915"/>
<evidence type="ECO:0000313" key="2">
    <source>
        <dbReference type="Proteomes" id="UP000217790"/>
    </source>
</evidence>
<evidence type="ECO:0000313" key="1">
    <source>
        <dbReference type="EMBL" id="PBK90590.1"/>
    </source>
</evidence>
<reference evidence="2" key="1">
    <citation type="journal article" date="2017" name="Nat. Ecol. Evol.">
        <title>Genome expansion and lineage-specific genetic innovations in the forest pathogenic fungi Armillaria.</title>
        <authorList>
            <person name="Sipos G."/>
            <person name="Prasanna A.N."/>
            <person name="Walter M.C."/>
            <person name="O'Connor E."/>
            <person name="Balint B."/>
            <person name="Krizsan K."/>
            <person name="Kiss B."/>
            <person name="Hess J."/>
            <person name="Varga T."/>
            <person name="Slot J."/>
            <person name="Riley R."/>
            <person name="Boka B."/>
            <person name="Rigling D."/>
            <person name="Barry K."/>
            <person name="Lee J."/>
            <person name="Mihaltcheva S."/>
            <person name="LaButti K."/>
            <person name="Lipzen A."/>
            <person name="Waldron R."/>
            <person name="Moloney N.M."/>
            <person name="Sperisen C."/>
            <person name="Kredics L."/>
            <person name="Vagvoelgyi C."/>
            <person name="Patrignani A."/>
            <person name="Fitzpatrick D."/>
            <person name="Nagy I."/>
            <person name="Doyle S."/>
            <person name="Anderson J.B."/>
            <person name="Grigoriev I.V."/>
            <person name="Gueldener U."/>
            <person name="Muensterkoetter M."/>
            <person name="Nagy L.G."/>
        </authorList>
    </citation>
    <scope>NUCLEOTIDE SEQUENCE [LARGE SCALE GENOMIC DNA]</scope>
    <source>
        <strain evidence="2">Ar21-2</strain>
    </source>
</reference>
<gene>
    <name evidence="1" type="ORF">ARMGADRAFT_1032578</name>
</gene>
<dbReference type="Proteomes" id="UP000217790">
    <property type="component" value="Unassembled WGS sequence"/>
</dbReference>
<dbReference type="EMBL" id="KZ293665">
    <property type="protein sequence ID" value="PBK90590.1"/>
    <property type="molecule type" value="Genomic_DNA"/>
</dbReference>
<protein>
    <submittedName>
        <fullName evidence="1">Uncharacterized protein</fullName>
    </submittedName>
</protein>
<name>A0A2H3D915_ARMGA</name>
<accession>A0A2H3D915</accession>
<keyword evidence="2" id="KW-1185">Reference proteome</keyword>